<dbReference type="InterPro" id="IPR055294">
    <property type="entry name" value="FBL60-like"/>
</dbReference>
<evidence type="ECO:0000313" key="1">
    <source>
        <dbReference type="EMBL" id="CAH8331746.1"/>
    </source>
</evidence>
<protein>
    <submittedName>
        <fullName evidence="1">Uncharacterized protein</fullName>
    </submittedName>
</protein>
<dbReference type="PANTHER" id="PTHR31293">
    <property type="entry name" value="RNI-LIKE SUPERFAMILY PROTEIN"/>
    <property type="match status" value="1"/>
</dbReference>
<name>A0ABC8JTX1_ERUVS</name>
<proteinExistence type="predicted"/>
<reference evidence="1 2" key="1">
    <citation type="submission" date="2022-03" db="EMBL/GenBank/DDBJ databases">
        <authorList>
            <person name="Macdonald S."/>
            <person name="Ahmed S."/>
            <person name="Newling K."/>
        </authorList>
    </citation>
    <scope>NUCLEOTIDE SEQUENCE [LARGE SCALE GENOMIC DNA]</scope>
</reference>
<dbReference type="Proteomes" id="UP001642260">
    <property type="component" value="Unassembled WGS sequence"/>
</dbReference>
<accession>A0ABC8JTX1</accession>
<dbReference type="EMBL" id="CAKOAT010117488">
    <property type="protein sequence ID" value="CAH8331746.1"/>
    <property type="molecule type" value="Genomic_DNA"/>
</dbReference>
<dbReference type="PANTHER" id="PTHR31293:SF24">
    <property type="entry name" value="BNAANNG15180D PROTEIN"/>
    <property type="match status" value="1"/>
</dbReference>
<evidence type="ECO:0000313" key="2">
    <source>
        <dbReference type="Proteomes" id="UP001642260"/>
    </source>
</evidence>
<dbReference type="AlphaFoldDB" id="A0ABC8JTX1"/>
<organism evidence="1 2">
    <name type="scientific">Eruca vesicaria subsp. sativa</name>
    <name type="common">Garden rocket</name>
    <name type="synonym">Eruca sativa</name>
    <dbReference type="NCBI Taxonomy" id="29727"/>
    <lineage>
        <taxon>Eukaryota</taxon>
        <taxon>Viridiplantae</taxon>
        <taxon>Streptophyta</taxon>
        <taxon>Embryophyta</taxon>
        <taxon>Tracheophyta</taxon>
        <taxon>Spermatophyta</taxon>
        <taxon>Magnoliopsida</taxon>
        <taxon>eudicotyledons</taxon>
        <taxon>Gunneridae</taxon>
        <taxon>Pentapetalae</taxon>
        <taxon>rosids</taxon>
        <taxon>malvids</taxon>
        <taxon>Brassicales</taxon>
        <taxon>Brassicaceae</taxon>
        <taxon>Brassiceae</taxon>
        <taxon>Eruca</taxon>
    </lineage>
</organism>
<keyword evidence="2" id="KW-1185">Reference proteome</keyword>
<gene>
    <name evidence="1" type="ORF">ERUC_LOCUS12454</name>
</gene>
<sequence>MNRWITNVVQRGVSDLNLYTNVSIKSIRVYVHIFPEEMFFSVTLVKLKLRSERYVYWDKSFLPMLKSLDIDSDLILFFADFLEIIPSFLVLEELRIHNLEWDKADVTVSSASLRKLSLHCTSCGGLLNPRSVSFDTPNLLSFDYSDLVAEDYPLDIS</sequence>
<comment type="caution">
    <text evidence="1">The sequence shown here is derived from an EMBL/GenBank/DDBJ whole genome shotgun (WGS) entry which is preliminary data.</text>
</comment>